<organism evidence="1 2">
    <name type="scientific">Nitrosomonas mobilis</name>
    <dbReference type="NCBI Taxonomy" id="51642"/>
    <lineage>
        <taxon>Bacteria</taxon>
        <taxon>Pseudomonadati</taxon>
        <taxon>Pseudomonadota</taxon>
        <taxon>Betaproteobacteria</taxon>
        <taxon>Nitrosomonadales</taxon>
        <taxon>Nitrosomonadaceae</taxon>
        <taxon>Nitrosomonas</taxon>
    </lineage>
</organism>
<accession>A0A1G5SD00</accession>
<evidence type="ECO:0000313" key="2">
    <source>
        <dbReference type="Proteomes" id="UP000198729"/>
    </source>
</evidence>
<reference evidence="1 2" key="1">
    <citation type="submission" date="2016-10" db="EMBL/GenBank/DDBJ databases">
        <authorList>
            <person name="de Groot N.N."/>
        </authorList>
    </citation>
    <scope>NUCLEOTIDE SEQUENCE [LARGE SCALE GENOMIC DNA]</scope>
    <source>
        <strain evidence="1">1</strain>
    </source>
</reference>
<name>A0A1G5SD00_9PROT</name>
<sequence length="28" mass="3061">MVSLQAKFSALRLTGYIFAASPDLFKNA</sequence>
<protein>
    <submittedName>
        <fullName evidence="1">Uncharacterized protein</fullName>
    </submittedName>
</protein>
<gene>
    <name evidence="1" type="ORF">NSMM_260006</name>
</gene>
<dbReference type="Proteomes" id="UP000198729">
    <property type="component" value="Unassembled WGS sequence"/>
</dbReference>
<evidence type="ECO:0000313" key="1">
    <source>
        <dbReference type="EMBL" id="SCZ84710.1"/>
    </source>
</evidence>
<dbReference type="EMBL" id="FMWO01000032">
    <property type="protein sequence ID" value="SCZ84710.1"/>
    <property type="molecule type" value="Genomic_DNA"/>
</dbReference>
<keyword evidence="2" id="KW-1185">Reference proteome</keyword>
<dbReference type="AlphaFoldDB" id="A0A1G5SD00"/>
<proteinExistence type="predicted"/>